<evidence type="ECO:0000313" key="1">
    <source>
        <dbReference type="EMBL" id="KAJ9581715.1"/>
    </source>
</evidence>
<sequence>STVTEDFLTRTHVGADSIHKYYSFLQEPLHFHLFSQMFLSLISLCGQSSWTAKLGSGGKHNNRNPYLSIIYILYVLRMEPKKWTYAVSVWEPRLGKRKVGKQKKSEVVKLESILKLVWR</sequence>
<accession>A0AAD7ZJW3</accession>
<proteinExistence type="predicted"/>
<evidence type="ECO:0000313" key="2">
    <source>
        <dbReference type="Proteomes" id="UP001233999"/>
    </source>
</evidence>
<gene>
    <name evidence="1" type="ORF">L9F63_023103</name>
</gene>
<reference evidence="1" key="2">
    <citation type="submission" date="2023-05" db="EMBL/GenBank/DDBJ databases">
        <authorList>
            <person name="Fouks B."/>
        </authorList>
    </citation>
    <scope>NUCLEOTIDE SEQUENCE</scope>
    <source>
        <strain evidence="1">Stay&amp;Tobe</strain>
        <tissue evidence="1">Testes</tissue>
    </source>
</reference>
<reference evidence="1" key="1">
    <citation type="journal article" date="2023" name="IScience">
        <title>Live-bearing cockroach genome reveals convergent evolutionary mechanisms linked to viviparity in insects and beyond.</title>
        <authorList>
            <person name="Fouks B."/>
            <person name="Harrison M.C."/>
            <person name="Mikhailova A.A."/>
            <person name="Marchal E."/>
            <person name="English S."/>
            <person name="Carruthers M."/>
            <person name="Jennings E.C."/>
            <person name="Chiamaka E.L."/>
            <person name="Frigard R.A."/>
            <person name="Pippel M."/>
            <person name="Attardo G.M."/>
            <person name="Benoit J.B."/>
            <person name="Bornberg-Bauer E."/>
            <person name="Tobe S.S."/>
        </authorList>
    </citation>
    <scope>NUCLEOTIDE SEQUENCE</scope>
    <source>
        <strain evidence="1">Stay&amp;Tobe</strain>
    </source>
</reference>
<dbReference type="EMBL" id="JASPKZ010007848">
    <property type="protein sequence ID" value="KAJ9581715.1"/>
    <property type="molecule type" value="Genomic_DNA"/>
</dbReference>
<dbReference type="Proteomes" id="UP001233999">
    <property type="component" value="Unassembled WGS sequence"/>
</dbReference>
<dbReference type="AlphaFoldDB" id="A0AAD7ZJW3"/>
<protein>
    <submittedName>
        <fullName evidence="1">Uncharacterized protein</fullName>
    </submittedName>
</protein>
<feature type="non-terminal residue" evidence="1">
    <location>
        <position position="119"/>
    </location>
</feature>
<comment type="caution">
    <text evidence="1">The sequence shown here is derived from an EMBL/GenBank/DDBJ whole genome shotgun (WGS) entry which is preliminary data.</text>
</comment>
<feature type="non-terminal residue" evidence="1">
    <location>
        <position position="1"/>
    </location>
</feature>
<name>A0AAD7ZJW3_DIPPU</name>
<organism evidence="1 2">
    <name type="scientific">Diploptera punctata</name>
    <name type="common">Pacific beetle cockroach</name>
    <dbReference type="NCBI Taxonomy" id="6984"/>
    <lineage>
        <taxon>Eukaryota</taxon>
        <taxon>Metazoa</taxon>
        <taxon>Ecdysozoa</taxon>
        <taxon>Arthropoda</taxon>
        <taxon>Hexapoda</taxon>
        <taxon>Insecta</taxon>
        <taxon>Pterygota</taxon>
        <taxon>Neoptera</taxon>
        <taxon>Polyneoptera</taxon>
        <taxon>Dictyoptera</taxon>
        <taxon>Blattodea</taxon>
        <taxon>Blaberoidea</taxon>
        <taxon>Blaberidae</taxon>
        <taxon>Diplopterinae</taxon>
        <taxon>Diploptera</taxon>
    </lineage>
</organism>
<keyword evidence="2" id="KW-1185">Reference proteome</keyword>